<evidence type="ECO:0000256" key="6">
    <source>
        <dbReference type="ARBA" id="ARBA00022862"/>
    </source>
</evidence>
<comment type="similarity">
    <text evidence="3">Belongs to the Cu-Zn superoxide dismutase family.</text>
</comment>
<evidence type="ECO:0000256" key="8">
    <source>
        <dbReference type="SAM" id="MobiDB-lite"/>
    </source>
</evidence>
<dbReference type="PANTHER" id="PTHR10003">
    <property type="entry name" value="SUPEROXIDE DISMUTASE CU-ZN -RELATED"/>
    <property type="match status" value="1"/>
</dbReference>
<protein>
    <recommendedName>
        <fullName evidence="4">superoxide dismutase</fullName>
        <ecNumber evidence="4">1.15.1.1</ecNumber>
    </recommendedName>
</protein>
<comment type="catalytic activity">
    <reaction evidence="7">
        <text>2 superoxide + 2 H(+) = H2O2 + O2</text>
        <dbReference type="Rhea" id="RHEA:20696"/>
        <dbReference type="ChEBI" id="CHEBI:15378"/>
        <dbReference type="ChEBI" id="CHEBI:15379"/>
        <dbReference type="ChEBI" id="CHEBI:16240"/>
        <dbReference type="ChEBI" id="CHEBI:18421"/>
        <dbReference type="EC" id="1.15.1.1"/>
    </reaction>
</comment>
<keyword evidence="6" id="KW-0049">Antioxidant</keyword>
<keyword evidence="9" id="KW-0732">Signal</keyword>
<evidence type="ECO:0000256" key="5">
    <source>
        <dbReference type="ARBA" id="ARBA00022525"/>
    </source>
</evidence>
<feature type="region of interest" description="Disordered" evidence="8">
    <location>
        <begin position="494"/>
        <end position="538"/>
    </location>
</feature>
<reference evidence="12" key="1">
    <citation type="submission" date="2017-03" db="EMBL/GenBank/DDBJ databases">
        <title>Genomes of endolithic fungi from Antarctica.</title>
        <authorList>
            <person name="Coleine C."/>
            <person name="Masonjones S."/>
            <person name="Stajich J.E."/>
        </authorList>
    </citation>
    <scope>NUCLEOTIDE SEQUENCE [LARGE SCALE GENOMIC DNA]</scope>
    <source>
        <strain evidence="12">CCFEE 5527</strain>
    </source>
</reference>
<evidence type="ECO:0000256" key="9">
    <source>
        <dbReference type="SAM" id="SignalP"/>
    </source>
</evidence>
<dbReference type="InParanoid" id="A0A1V8T0H0"/>
<dbReference type="EMBL" id="NAJO01000020">
    <property type="protein sequence ID" value="OQO04913.1"/>
    <property type="molecule type" value="Genomic_DNA"/>
</dbReference>
<dbReference type="STRING" id="1507870.A0A1V8T0H0"/>
<dbReference type="EC" id="1.15.1.1" evidence="4"/>
<proteinExistence type="inferred from homology"/>
<dbReference type="FunFam" id="2.60.40.200:FF:000007">
    <property type="entry name" value="Cell surface Cu-only superoxide dismutase 5"/>
    <property type="match status" value="1"/>
</dbReference>
<accession>A0A1V8T0H0</accession>
<dbReference type="InterPro" id="IPR036423">
    <property type="entry name" value="SOD-like_Cu/Zn_dom_sf"/>
</dbReference>
<evidence type="ECO:0000256" key="2">
    <source>
        <dbReference type="ARBA" id="ARBA00004613"/>
    </source>
</evidence>
<dbReference type="InterPro" id="IPR024134">
    <property type="entry name" value="SOD_Cu/Zn_/chaperone"/>
</dbReference>
<evidence type="ECO:0000259" key="10">
    <source>
        <dbReference type="Pfam" id="PF00080"/>
    </source>
</evidence>
<feature type="compositionally biased region" description="Low complexity" evidence="8">
    <location>
        <begin position="528"/>
        <end position="538"/>
    </location>
</feature>
<feature type="signal peptide" evidence="9">
    <location>
        <begin position="1"/>
        <end position="18"/>
    </location>
</feature>
<dbReference type="GO" id="GO:0005576">
    <property type="term" value="C:extracellular region"/>
    <property type="evidence" value="ECO:0007669"/>
    <property type="project" value="UniProtKB-SubCell"/>
</dbReference>
<dbReference type="AlphaFoldDB" id="A0A1V8T0H0"/>
<feature type="region of interest" description="Disordered" evidence="8">
    <location>
        <begin position="377"/>
        <end position="396"/>
    </location>
</feature>
<dbReference type="InterPro" id="IPR001424">
    <property type="entry name" value="SOD_Cu_Zn_dom"/>
</dbReference>
<dbReference type="Gene3D" id="2.60.40.200">
    <property type="entry name" value="Superoxide dismutase, copper/zinc binding domain"/>
    <property type="match status" value="1"/>
</dbReference>
<dbReference type="GO" id="GO:0005507">
    <property type="term" value="F:copper ion binding"/>
    <property type="evidence" value="ECO:0007669"/>
    <property type="project" value="InterPro"/>
</dbReference>
<gene>
    <name evidence="11" type="ORF">B0A48_07931</name>
</gene>
<name>A0A1V8T0H0_9PEZI</name>
<feature type="chain" id="PRO_5013342888" description="superoxide dismutase" evidence="9">
    <location>
        <begin position="19"/>
        <end position="630"/>
    </location>
</feature>
<sequence>MRFSTSIIGLLALPFALAGDTPVITNNVVGVSYIATLPDRNNTSVRGAVIVNTNSNATGANVQVSISGLPSDGGPFMYHIHEFPVAADHNCSSTGAHLDPYAATESPPCDPAQEQKCQVGDLAGKHGKMSGPSYSRNYADLYLSTTPDTPAFVGNRSIVVHYANRTRITCANFTIQGQTGVSDVTVTLPGASSTSAASPSVEIITISKTVAPKPAVASESPTLAVVVMSTILLANGSRSVPGSTVTMSPSTVPTAVVITTVSEEVITRTVPIGSGATAPSGSTIYSTVSRPGHSSTNSPSVVTFTVAVPVETLVKIVSPSSPSSTPPSTITQYTTLPTSTVIETTTLTVSPVTLTITSTSQVPTVVVMTVTMTDVHPSTSEVTDRHTSTLTSSGSVPTTNELTSTYTIAPKAAASVWISTITGTSSNGPTASGWTSTITGSGTVGIITSILSEVQTSVVPAVMSTVLPITSTLELVTSSLAPIVEALPMADAPLADVPPVDAPPADNPPPADDPPADNPPADDPPAADDPLPADNSPAADAKLKARADTNTPTGPTTILSTSYQSTTTLTSTKGSVTSMRQSVTTTVVSVTPLTTSTTTAFKAAATGALRVGGSVLGGLVGVVGVGWAVL</sequence>
<dbReference type="Proteomes" id="UP000192596">
    <property type="component" value="Unassembled WGS sequence"/>
</dbReference>
<dbReference type="OrthoDB" id="159229at2759"/>
<organism evidence="11 12">
    <name type="scientific">Cryoendolithus antarcticus</name>
    <dbReference type="NCBI Taxonomy" id="1507870"/>
    <lineage>
        <taxon>Eukaryota</taxon>
        <taxon>Fungi</taxon>
        <taxon>Dikarya</taxon>
        <taxon>Ascomycota</taxon>
        <taxon>Pezizomycotina</taxon>
        <taxon>Dothideomycetes</taxon>
        <taxon>Dothideomycetidae</taxon>
        <taxon>Cladosporiales</taxon>
        <taxon>Cladosporiaceae</taxon>
        <taxon>Cryoendolithus</taxon>
    </lineage>
</organism>
<evidence type="ECO:0000313" key="11">
    <source>
        <dbReference type="EMBL" id="OQO04913.1"/>
    </source>
</evidence>
<keyword evidence="12" id="KW-1185">Reference proteome</keyword>
<evidence type="ECO:0000256" key="7">
    <source>
        <dbReference type="ARBA" id="ARBA00049204"/>
    </source>
</evidence>
<feature type="compositionally biased region" description="Pro residues" evidence="8">
    <location>
        <begin position="500"/>
        <end position="523"/>
    </location>
</feature>
<dbReference type="GO" id="GO:0004784">
    <property type="term" value="F:superoxide dismutase activity"/>
    <property type="evidence" value="ECO:0007669"/>
    <property type="project" value="UniProtKB-EC"/>
</dbReference>
<evidence type="ECO:0000313" key="12">
    <source>
        <dbReference type="Proteomes" id="UP000192596"/>
    </source>
</evidence>
<dbReference type="SUPFAM" id="SSF49329">
    <property type="entry name" value="Cu,Zn superoxide dismutase-like"/>
    <property type="match status" value="1"/>
</dbReference>
<dbReference type="Pfam" id="PF00080">
    <property type="entry name" value="Sod_Cu"/>
    <property type="match status" value="1"/>
</dbReference>
<comment type="caution">
    <text evidence="11">The sequence shown here is derived from an EMBL/GenBank/DDBJ whole genome shotgun (WGS) entry which is preliminary data.</text>
</comment>
<keyword evidence="5" id="KW-0964">Secreted</keyword>
<feature type="domain" description="Superoxide dismutase copper/zinc binding" evidence="10">
    <location>
        <begin position="45"/>
        <end position="163"/>
    </location>
</feature>
<evidence type="ECO:0000256" key="1">
    <source>
        <dbReference type="ARBA" id="ARBA00004196"/>
    </source>
</evidence>
<evidence type="ECO:0000256" key="3">
    <source>
        <dbReference type="ARBA" id="ARBA00010457"/>
    </source>
</evidence>
<comment type="subcellular location">
    <subcellularLocation>
        <location evidence="1">Cell envelope</location>
    </subcellularLocation>
    <subcellularLocation>
        <location evidence="2">Secreted</location>
    </subcellularLocation>
</comment>
<evidence type="ECO:0000256" key="4">
    <source>
        <dbReference type="ARBA" id="ARBA00012682"/>
    </source>
</evidence>